<dbReference type="AlphaFoldDB" id="A0A1N6EA13"/>
<organism evidence="2 3">
    <name type="scientific">Chitinophaga niabensis</name>
    <dbReference type="NCBI Taxonomy" id="536979"/>
    <lineage>
        <taxon>Bacteria</taxon>
        <taxon>Pseudomonadati</taxon>
        <taxon>Bacteroidota</taxon>
        <taxon>Chitinophagia</taxon>
        <taxon>Chitinophagales</taxon>
        <taxon>Chitinophagaceae</taxon>
        <taxon>Chitinophaga</taxon>
    </lineage>
</organism>
<evidence type="ECO:0000256" key="1">
    <source>
        <dbReference type="SAM" id="Coils"/>
    </source>
</evidence>
<dbReference type="EMBL" id="FSRA01000001">
    <property type="protein sequence ID" value="SIN79888.1"/>
    <property type="molecule type" value="Genomic_DNA"/>
</dbReference>
<gene>
    <name evidence="2" type="ORF">SAMN04488055_1420</name>
</gene>
<feature type="coiled-coil region" evidence="1">
    <location>
        <begin position="84"/>
        <end position="124"/>
    </location>
</feature>
<dbReference type="OrthoDB" id="5502466at2"/>
<dbReference type="Proteomes" id="UP000185003">
    <property type="component" value="Unassembled WGS sequence"/>
</dbReference>
<dbReference type="RefSeq" id="WP_074238563.1">
    <property type="nucleotide sequence ID" value="NZ_FSRA01000001.1"/>
</dbReference>
<keyword evidence="1" id="KW-0175">Coiled coil</keyword>
<evidence type="ECO:0000313" key="3">
    <source>
        <dbReference type="Proteomes" id="UP000185003"/>
    </source>
</evidence>
<proteinExistence type="predicted"/>
<protein>
    <submittedName>
        <fullName evidence="2">Uncharacterized protein</fullName>
    </submittedName>
</protein>
<keyword evidence="3" id="KW-1185">Reference proteome</keyword>
<accession>A0A1N6EA13</accession>
<dbReference type="STRING" id="536979.SAMN04488055_1420"/>
<sequence length="248" mass="29674">MINELETRWNTFLGKLEEKANELIEGIRTEGKTLWQDKADVYHQTYYRFRSGMQGQLRSIYSKARDTYEAQIQQQGHYQLAAAYHEWEERIRQKEDEAVDEAEAEDLELKYQEILAEHAAIKDRFSCIQCGGKLVLDKIYFITTYIKCDQCQTQNTFEPSTMAKSLEGLSKPLAEQRCKHLYDEYRQHVLHPRYDDPQKRAKKEAEVAYYQKYLRGVFDEVHKIVPDLKTQNEKFYERLMEEYRRDNL</sequence>
<evidence type="ECO:0000313" key="2">
    <source>
        <dbReference type="EMBL" id="SIN79888.1"/>
    </source>
</evidence>
<name>A0A1N6EA13_9BACT</name>
<reference evidence="2 3" key="1">
    <citation type="submission" date="2016-11" db="EMBL/GenBank/DDBJ databases">
        <authorList>
            <person name="Jaros S."/>
            <person name="Januszkiewicz K."/>
            <person name="Wedrychowicz H."/>
        </authorList>
    </citation>
    <scope>NUCLEOTIDE SEQUENCE [LARGE SCALE GENOMIC DNA]</scope>
    <source>
        <strain evidence="2 3">DSM 24787</strain>
    </source>
</reference>